<comment type="caution">
    <text evidence="15">The sequence shown here is derived from an EMBL/GenBank/DDBJ whole genome shotgun (WGS) entry which is preliminary data.</text>
</comment>
<comment type="cofactor">
    <cofactor evidence="11">
        <name>Zn(2+)</name>
        <dbReference type="ChEBI" id="CHEBI:29105"/>
    </cofactor>
    <text evidence="11">Binds 1 zinc ion per subunit.</text>
</comment>
<evidence type="ECO:0000256" key="10">
    <source>
        <dbReference type="ARBA" id="ARBA00023136"/>
    </source>
</evidence>
<dbReference type="Gene3D" id="3.30.2010.10">
    <property type="entry name" value="Metalloproteases ('zincins'), catalytic domain"/>
    <property type="match status" value="1"/>
</dbReference>
<evidence type="ECO:0000256" key="13">
    <source>
        <dbReference type="SAM" id="Phobius"/>
    </source>
</evidence>
<feature type="region of interest" description="Disordered" evidence="12">
    <location>
        <begin position="277"/>
        <end position="317"/>
    </location>
</feature>
<keyword evidence="6 11" id="KW-0378">Hydrolase</keyword>
<organism evidence="15 16">
    <name type="scientific">Antrihabitans stalactiti</name>
    <dbReference type="NCBI Taxonomy" id="2584121"/>
    <lineage>
        <taxon>Bacteria</taxon>
        <taxon>Bacillati</taxon>
        <taxon>Actinomycetota</taxon>
        <taxon>Actinomycetes</taxon>
        <taxon>Mycobacteriales</taxon>
        <taxon>Nocardiaceae</taxon>
        <taxon>Antrihabitans</taxon>
    </lineage>
</organism>
<proteinExistence type="inferred from homology"/>
<evidence type="ECO:0000256" key="8">
    <source>
        <dbReference type="ARBA" id="ARBA00022989"/>
    </source>
</evidence>
<reference evidence="15 16" key="1">
    <citation type="submission" date="2019-05" db="EMBL/GenBank/DDBJ databases">
        <authorList>
            <person name="Lee S.D."/>
        </authorList>
    </citation>
    <scope>NUCLEOTIDE SEQUENCE [LARGE SCALE GENOMIC DNA]</scope>
    <source>
        <strain evidence="15 16">YC2-7</strain>
    </source>
</reference>
<accession>A0A848K869</accession>
<dbReference type="CDD" id="cd07325">
    <property type="entry name" value="M48_Ste24p_like"/>
    <property type="match status" value="1"/>
</dbReference>
<feature type="compositionally biased region" description="Polar residues" evidence="12">
    <location>
        <begin position="301"/>
        <end position="317"/>
    </location>
</feature>
<evidence type="ECO:0000256" key="12">
    <source>
        <dbReference type="SAM" id="MobiDB-lite"/>
    </source>
</evidence>
<keyword evidence="5" id="KW-0479">Metal-binding</keyword>
<feature type="transmembrane region" description="Helical" evidence="13">
    <location>
        <begin position="32"/>
        <end position="53"/>
    </location>
</feature>
<evidence type="ECO:0000313" key="16">
    <source>
        <dbReference type="Proteomes" id="UP000535543"/>
    </source>
</evidence>
<evidence type="ECO:0000256" key="3">
    <source>
        <dbReference type="ARBA" id="ARBA00022670"/>
    </source>
</evidence>
<evidence type="ECO:0000256" key="4">
    <source>
        <dbReference type="ARBA" id="ARBA00022692"/>
    </source>
</evidence>
<keyword evidence="2" id="KW-1003">Cell membrane</keyword>
<keyword evidence="4 13" id="KW-0812">Transmembrane</keyword>
<evidence type="ECO:0000256" key="11">
    <source>
        <dbReference type="RuleBase" id="RU003983"/>
    </source>
</evidence>
<name>A0A848K869_9NOCA</name>
<dbReference type="PANTHER" id="PTHR43221">
    <property type="entry name" value="PROTEASE HTPX"/>
    <property type="match status" value="1"/>
</dbReference>
<sequence length="317" mass="34193">MQPMNPPPSAALAPRGLSPYGQPARHRFEIPLLILAIVVTVFAYLIAIASAAMGKVSDIVLVLLAAPIIIYYFRGTTFAGQRVNGVKMSPTQFPEGFYLVQEAAARFGMKKAPDAYVVLGNGLINAFASGHGFRRFVVVYSDLFEVGGDGRQPDALAFVIGHEVGHIAAGHVSYWRQLGMFASSYIPIIGSSLIRGQEYTADNHGFCFRPQGAPGTMGVLGAGKYLVGQVGFDEFANRSGTETGFFVWLVNAMSSHPVLTWRAAALRDRSRHGKILFRPTAPAPQPQFGPPQTYGAPPTTVLGQSPQPQPWNTPYQA</sequence>
<comment type="subcellular location">
    <subcellularLocation>
        <location evidence="1">Cell membrane</location>
        <topology evidence="1">Multi-pass membrane protein</topology>
    </subcellularLocation>
</comment>
<evidence type="ECO:0000256" key="5">
    <source>
        <dbReference type="ARBA" id="ARBA00022723"/>
    </source>
</evidence>
<dbReference type="GO" id="GO:0046872">
    <property type="term" value="F:metal ion binding"/>
    <property type="evidence" value="ECO:0007669"/>
    <property type="project" value="UniProtKB-KW"/>
</dbReference>
<dbReference type="RefSeq" id="WP_169585297.1">
    <property type="nucleotide sequence ID" value="NZ_VCQU01000002.1"/>
</dbReference>
<evidence type="ECO:0000259" key="14">
    <source>
        <dbReference type="Pfam" id="PF01435"/>
    </source>
</evidence>
<comment type="similarity">
    <text evidence="11">Belongs to the peptidase M48 family.</text>
</comment>
<dbReference type="PANTHER" id="PTHR43221:SF1">
    <property type="entry name" value="PROTEASE HTPX"/>
    <property type="match status" value="1"/>
</dbReference>
<dbReference type="EMBL" id="VCQU01000002">
    <property type="protein sequence ID" value="NMN94539.1"/>
    <property type="molecule type" value="Genomic_DNA"/>
</dbReference>
<evidence type="ECO:0000256" key="2">
    <source>
        <dbReference type="ARBA" id="ARBA00022475"/>
    </source>
</evidence>
<dbReference type="InterPro" id="IPR001915">
    <property type="entry name" value="Peptidase_M48"/>
</dbReference>
<feature type="domain" description="Peptidase M48" evidence="14">
    <location>
        <begin position="100"/>
        <end position="174"/>
    </location>
</feature>
<protein>
    <submittedName>
        <fullName evidence="15">M48 family metallopeptidase</fullName>
    </submittedName>
</protein>
<keyword evidence="16" id="KW-1185">Reference proteome</keyword>
<gene>
    <name evidence="15" type="ORF">FGL95_05735</name>
</gene>
<dbReference type="Proteomes" id="UP000535543">
    <property type="component" value="Unassembled WGS sequence"/>
</dbReference>
<dbReference type="GO" id="GO:0004222">
    <property type="term" value="F:metalloendopeptidase activity"/>
    <property type="evidence" value="ECO:0007669"/>
    <property type="project" value="InterPro"/>
</dbReference>
<dbReference type="AlphaFoldDB" id="A0A848K869"/>
<evidence type="ECO:0000256" key="7">
    <source>
        <dbReference type="ARBA" id="ARBA00022833"/>
    </source>
</evidence>
<evidence type="ECO:0000256" key="6">
    <source>
        <dbReference type="ARBA" id="ARBA00022801"/>
    </source>
</evidence>
<dbReference type="Pfam" id="PF01435">
    <property type="entry name" value="Peptidase_M48"/>
    <property type="match status" value="1"/>
</dbReference>
<evidence type="ECO:0000256" key="1">
    <source>
        <dbReference type="ARBA" id="ARBA00004651"/>
    </source>
</evidence>
<evidence type="ECO:0000313" key="15">
    <source>
        <dbReference type="EMBL" id="NMN94539.1"/>
    </source>
</evidence>
<evidence type="ECO:0000256" key="9">
    <source>
        <dbReference type="ARBA" id="ARBA00023049"/>
    </source>
</evidence>
<dbReference type="InterPro" id="IPR050083">
    <property type="entry name" value="HtpX_protease"/>
</dbReference>
<keyword evidence="7 11" id="KW-0862">Zinc</keyword>
<reference evidence="15 16" key="2">
    <citation type="submission" date="2020-06" db="EMBL/GenBank/DDBJ databases">
        <title>Antribacter stalactiti gen. nov., sp. nov., a new member of the family Nacardiaceae isolated from a cave.</title>
        <authorList>
            <person name="Kim I.S."/>
        </authorList>
    </citation>
    <scope>NUCLEOTIDE SEQUENCE [LARGE SCALE GENOMIC DNA]</scope>
    <source>
        <strain evidence="15 16">YC2-7</strain>
    </source>
</reference>
<keyword evidence="3 11" id="KW-0645">Protease</keyword>
<keyword evidence="9 11" id="KW-0482">Metalloprotease</keyword>
<keyword evidence="8 13" id="KW-1133">Transmembrane helix</keyword>
<feature type="transmembrane region" description="Helical" evidence="13">
    <location>
        <begin position="59"/>
        <end position="79"/>
    </location>
</feature>
<keyword evidence="10 13" id="KW-0472">Membrane</keyword>
<dbReference type="GO" id="GO:0006508">
    <property type="term" value="P:proteolysis"/>
    <property type="evidence" value="ECO:0007669"/>
    <property type="project" value="UniProtKB-KW"/>
</dbReference>
<dbReference type="GO" id="GO:0005886">
    <property type="term" value="C:plasma membrane"/>
    <property type="evidence" value="ECO:0007669"/>
    <property type="project" value="UniProtKB-SubCell"/>
</dbReference>